<comment type="caution">
    <text evidence="1">The sequence shown here is derived from an EMBL/GenBank/DDBJ whole genome shotgun (WGS) entry which is preliminary data.</text>
</comment>
<protein>
    <submittedName>
        <fullName evidence="1">Uncharacterized protein</fullName>
    </submittedName>
</protein>
<evidence type="ECO:0000313" key="2">
    <source>
        <dbReference type="Proteomes" id="UP001152888"/>
    </source>
</evidence>
<organism evidence="1 2">
    <name type="scientific">Acanthoscelides obtectus</name>
    <name type="common">Bean weevil</name>
    <name type="synonym">Bruchus obtectus</name>
    <dbReference type="NCBI Taxonomy" id="200917"/>
    <lineage>
        <taxon>Eukaryota</taxon>
        <taxon>Metazoa</taxon>
        <taxon>Ecdysozoa</taxon>
        <taxon>Arthropoda</taxon>
        <taxon>Hexapoda</taxon>
        <taxon>Insecta</taxon>
        <taxon>Pterygota</taxon>
        <taxon>Neoptera</taxon>
        <taxon>Endopterygota</taxon>
        <taxon>Coleoptera</taxon>
        <taxon>Polyphaga</taxon>
        <taxon>Cucujiformia</taxon>
        <taxon>Chrysomeloidea</taxon>
        <taxon>Chrysomelidae</taxon>
        <taxon>Bruchinae</taxon>
        <taxon>Bruchini</taxon>
        <taxon>Acanthoscelides</taxon>
    </lineage>
</organism>
<proteinExistence type="predicted"/>
<reference evidence="1" key="1">
    <citation type="submission" date="2022-03" db="EMBL/GenBank/DDBJ databases">
        <authorList>
            <person name="Sayadi A."/>
        </authorList>
    </citation>
    <scope>NUCLEOTIDE SEQUENCE</scope>
</reference>
<dbReference type="Proteomes" id="UP001152888">
    <property type="component" value="Unassembled WGS sequence"/>
</dbReference>
<keyword evidence="2" id="KW-1185">Reference proteome</keyword>
<accession>A0A9P0LJ82</accession>
<gene>
    <name evidence="1" type="ORF">ACAOBT_LOCUS24009</name>
</gene>
<name>A0A9P0LJ82_ACAOB</name>
<sequence>MARCARSANLQPVKNFKDRLTRRAQHVYRENFVVSFLKFLDFRNQLKGMCKIWSYSKNQKKKLIVR</sequence>
<dbReference type="AlphaFoldDB" id="A0A9P0LJ82"/>
<evidence type="ECO:0000313" key="1">
    <source>
        <dbReference type="EMBL" id="CAH1997854.1"/>
    </source>
</evidence>
<dbReference type="EMBL" id="CAKOFQ010007307">
    <property type="protein sequence ID" value="CAH1997854.1"/>
    <property type="molecule type" value="Genomic_DNA"/>
</dbReference>